<keyword evidence="6" id="KW-1133">Transmembrane helix</keyword>
<dbReference type="RefSeq" id="XP_013793519.2">
    <property type="nucleotide sequence ID" value="XM_013938065.2"/>
</dbReference>
<evidence type="ECO:0000256" key="2">
    <source>
        <dbReference type="ARBA" id="ARBA00008124"/>
    </source>
</evidence>
<feature type="non-terminal residue" evidence="12">
    <location>
        <position position="1"/>
    </location>
</feature>
<keyword evidence="4" id="KW-0812">Transmembrane</keyword>
<feature type="non-terminal residue" evidence="12">
    <location>
        <position position="355"/>
    </location>
</feature>
<dbReference type="SUPFAM" id="SSF52540">
    <property type="entry name" value="P-loop containing nucleoside triphosphate hydrolases"/>
    <property type="match status" value="1"/>
</dbReference>
<keyword evidence="5" id="KW-0735">Signal-anchor</keyword>
<evidence type="ECO:0000256" key="7">
    <source>
        <dbReference type="ARBA" id="ARBA00023034"/>
    </source>
</evidence>
<gene>
    <name evidence="12" type="primary">LOC106477512</name>
</gene>
<dbReference type="PANTHER" id="PTHR14647">
    <property type="entry name" value="GALACTOSE-3-O-SULFOTRANSFERASE"/>
    <property type="match status" value="1"/>
</dbReference>
<organism evidence="11 12">
    <name type="scientific">Limulus polyphemus</name>
    <name type="common">Atlantic horseshoe crab</name>
    <dbReference type="NCBI Taxonomy" id="6850"/>
    <lineage>
        <taxon>Eukaryota</taxon>
        <taxon>Metazoa</taxon>
        <taxon>Ecdysozoa</taxon>
        <taxon>Arthropoda</taxon>
        <taxon>Chelicerata</taxon>
        <taxon>Merostomata</taxon>
        <taxon>Xiphosura</taxon>
        <taxon>Limulidae</taxon>
        <taxon>Limulus</taxon>
    </lineage>
</organism>
<keyword evidence="8" id="KW-0472">Membrane</keyword>
<evidence type="ECO:0000256" key="5">
    <source>
        <dbReference type="ARBA" id="ARBA00022968"/>
    </source>
</evidence>
<evidence type="ECO:0000313" key="12">
    <source>
        <dbReference type="RefSeq" id="XP_013793519.2"/>
    </source>
</evidence>
<accession>A0ABM1C3I5</accession>
<comment type="subcellular location">
    <subcellularLocation>
        <location evidence="1">Golgi apparatus membrane</location>
        <topology evidence="1">Single-pass type II membrane protein</topology>
    </subcellularLocation>
</comment>
<evidence type="ECO:0000256" key="9">
    <source>
        <dbReference type="ARBA" id="ARBA00023180"/>
    </source>
</evidence>
<dbReference type="Pfam" id="PF06990">
    <property type="entry name" value="Gal-3-0_sulfotr"/>
    <property type="match status" value="1"/>
</dbReference>
<reference evidence="12" key="1">
    <citation type="submission" date="2025-08" db="UniProtKB">
        <authorList>
            <consortium name="RefSeq"/>
        </authorList>
    </citation>
    <scope>IDENTIFICATION</scope>
    <source>
        <tissue evidence="12">Muscle</tissue>
    </source>
</reference>
<keyword evidence="3" id="KW-0808">Transferase</keyword>
<keyword evidence="7" id="KW-0333">Golgi apparatus</keyword>
<keyword evidence="10" id="KW-0175">Coiled coil</keyword>
<dbReference type="Gene3D" id="3.40.50.300">
    <property type="entry name" value="P-loop containing nucleotide triphosphate hydrolases"/>
    <property type="match status" value="1"/>
</dbReference>
<name>A0ABM1C3I5_LIMPO</name>
<evidence type="ECO:0000256" key="3">
    <source>
        <dbReference type="ARBA" id="ARBA00022679"/>
    </source>
</evidence>
<dbReference type="PANTHER" id="PTHR14647:SF87">
    <property type="entry name" value="PUTATIVE-RELATED"/>
    <property type="match status" value="1"/>
</dbReference>
<evidence type="ECO:0000313" key="11">
    <source>
        <dbReference type="Proteomes" id="UP000694941"/>
    </source>
</evidence>
<dbReference type="GeneID" id="106477512"/>
<evidence type="ECO:0000256" key="4">
    <source>
        <dbReference type="ARBA" id="ARBA00022692"/>
    </source>
</evidence>
<evidence type="ECO:0000256" key="1">
    <source>
        <dbReference type="ARBA" id="ARBA00004323"/>
    </source>
</evidence>
<protein>
    <submittedName>
        <fullName evidence="12">Galactose-3-O-sulfotransferase 2-like</fullName>
    </submittedName>
</protein>
<keyword evidence="11" id="KW-1185">Reference proteome</keyword>
<sequence length="355" mass="42120">NLRYEVPCKPKKNIVFVKTHKCASSTVQNMLLRYAKSNNLTVVLPILSRTHYLSRLLPFNRKMIAGAPWGHMEYNVFCHHAIFNEEEISAVMPKDTVYVSILREPTRLFESLYEYSNMNEFYNMTLTDYAAATRDPTKYETLNKRAHGNMGRNQMLFDFGVKPALFENKTEIEKTIMKIDRKFDLIMIAEYFDQSLILLKDLMCWDFDDIVSLRINARDDRFKHSVAPDTAYLLRQWNAGDQILYNVFVEKLKRKIADYGLEKMKTEVQRLTEKRKFWYNTCISEEVDASHLTRYRVWSNKVLGFVLKQGIQNKTCEDLVRPEREFTNYMRQRQMMKALFTNEHKPEFPLPDFLN</sequence>
<dbReference type="Proteomes" id="UP000694941">
    <property type="component" value="Unplaced"/>
</dbReference>
<feature type="coiled-coil region" evidence="10">
    <location>
        <begin position="249"/>
        <end position="281"/>
    </location>
</feature>
<evidence type="ECO:0000256" key="6">
    <source>
        <dbReference type="ARBA" id="ARBA00022989"/>
    </source>
</evidence>
<proteinExistence type="inferred from homology"/>
<evidence type="ECO:0000256" key="8">
    <source>
        <dbReference type="ARBA" id="ARBA00023136"/>
    </source>
</evidence>
<dbReference type="InterPro" id="IPR027417">
    <property type="entry name" value="P-loop_NTPase"/>
</dbReference>
<evidence type="ECO:0000256" key="10">
    <source>
        <dbReference type="SAM" id="Coils"/>
    </source>
</evidence>
<keyword evidence="9" id="KW-0325">Glycoprotein</keyword>
<dbReference type="InterPro" id="IPR009729">
    <property type="entry name" value="Gal-3-0_sulfotransfrase"/>
</dbReference>
<comment type="similarity">
    <text evidence="2">Belongs to the galactose-3-O-sulfotransferase family.</text>
</comment>